<keyword evidence="2" id="KW-1185">Reference proteome</keyword>
<name>A0ABV5S1I4_9ACTN</name>
<gene>
    <name evidence="1" type="ORF">ACFFSA_17385</name>
</gene>
<proteinExistence type="predicted"/>
<evidence type="ECO:0000313" key="1">
    <source>
        <dbReference type="EMBL" id="MFB9624864.1"/>
    </source>
</evidence>
<organism evidence="1 2">
    <name type="scientific">Nonomuraea helvata</name>
    <dbReference type="NCBI Taxonomy" id="37484"/>
    <lineage>
        <taxon>Bacteria</taxon>
        <taxon>Bacillati</taxon>
        <taxon>Actinomycetota</taxon>
        <taxon>Actinomycetes</taxon>
        <taxon>Streptosporangiales</taxon>
        <taxon>Streptosporangiaceae</taxon>
        <taxon>Nonomuraea</taxon>
    </lineage>
</organism>
<accession>A0ABV5S1I4</accession>
<protein>
    <submittedName>
        <fullName evidence="1">Uncharacterized protein</fullName>
    </submittedName>
</protein>
<evidence type="ECO:0000313" key="2">
    <source>
        <dbReference type="Proteomes" id="UP001589532"/>
    </source>
</evidence>
<sequence length="40" mass="4604">MSTMEEPDLGSIIAVNWSYPNQVIWEHVSGAEEPRNSSWR</sequence>
<dbReference type="Proteomes" id="UP001589532">
    <property type="component" value="Unassembled WGS sequence"/>
</dbReference>
<dbReference type="RefSeq" id="WP_345003262.1">
    <property type="nucleotide sequence ID" value="NZ_BAAAXV010000012.1"/>
</dbReference>
<comment type="caution">
    <text evidence="1">The sequence shown here is derived from an EMBL/GenBank/DDBJ whole genome shotgun (WGS) entry which is preliminary data.</text>
</comment>
<reference evidence="1 2" key="1">
    <citation type="submission" date="2024-09" db="EMBL/GenBank/DDBJ databases">
        <authorList>
            <person name="Sun Q."/>
            <person name="Mori K."/>
        </authorList>
    </citation>
    <scope>NUCLEOTIDE SEQUENCE [LARGE SCALE GENOMIC DNA]</scope>
    <source>
        <strain evidence="1 2">JCM 3143</strain>
    </source>
</reference>
<dbReference type="EMBL" id="JBHMBW010000013">
    <property type="protein sequence ID" value="MFB9624864.1"/>
    <property type="molecule type" value="Genomic_DNA"/>
</dbReference>